<organism evidence="8 9">
    <name type="scientific">Xanthoceras sorbifolium</name>
    <dbReference type="NCBI Taxonomy" id="99658"/>
    <lineage>
        <taxon>Eukaryota</taxon>
        <taxon>Viridiplantae</taxon>
        <taxon>Streptophyta</taxon>
        <taxon>Embryophyta</taxon>
        <taxon>Tracheophyta</taxon>
        <taxon>Spermatophyta</taxon>
        <taxon>Magnoliopsida</taxon>
        <taxon>eudicotyledons</taxon>
        <taxon>Gunneridae</taxon>
        <taxon>Pentapetalae</taxon>
        <taxon>rosids</taxon>
        <taxon>malvids</taxon>
        <taxon>Sapindales</taxon>
        <taxon>Sapindaceae</taxon>
        <taxon>Xanthoceroideae</taxon>
        <taxon>Xanthoceras</taxon>
    </lineage>
</organism>
<feature type="chain" id="PRO_5046579803" description="Mannan endo-1,4-beta-mannosidase" evidence="5">
    <location>
        <begin position="24"/>
        <end position="507"/>
    </location>
</feature>
<proteinExistence type="inferred from homology"/>
<dbReference type="Pfam" id="PF25490">
    <property type="entry name" value="DUF7910"/>
    <property type="match status" value="1"/>
</dbReference>
<dbReference type="Pfam" id="PF00150">
    <property type="entry name" value="Cellulase"/>
    <property type="match status" value="1"/>
</dbReference>
<keyword evidence="9" id="KW-1185">Reference proteome</keyword>
<keyword evidence="5" id="KW-0732">Signal</keyword>
<dbReference type="PANTHER" id="PTHR10551:SF13">
    <property type="entry name" value="GLUCAN 1,3-BETA-GLUCOSIDASE ARB_04467-RELATED"/>
    <property type="match status" value="1"/>
</dbReference>
<accession>A0ABQ8HMZ6</accession>
<dbReference type="InterPro" id="IPR057232">
    <property type="entry name" value="DUF7910"/>
</dbReference>
<feature type="domain" description="DUF7910" evidence="7">
    <location>
        <begin position="56"/>
        <end position="194"/>
    </location>
</feature>
<protein>
    <recommendedName>
        <fullName evidence="10">Mannan endo-1,4-beta-mannosidase</fullName>
    </recommendedName>
</protein>
<dbReference type="Gene3D" id="3.20.20.80">
    <property type="entry name" value="Glycosidases"/>
    <property type="match status" value="1"/>
</dbReference>
<dbReference type="SUPFAM" id="SSF50405">
    <property type="entry name" value="Actin-crosslinking proteins"/>
    <property type="match status" value="1"/>
</dbReference>
<sequence length="507" mass="57689">MASYTTYLTFFLSLYLFSFSSLACDHSELPLKAASLGNWLLTEGWMKSSMFDGIPNKDLLDGTQVQFKSTKLQKYLSAEHGGGSIVVANRTKADIWESFKLWRVNETFYNFRVFNKLFVGLENKGQGKGIVAVSKIPNSPETFEIIRKDGDLNQVRLRAPNGLFLQVKSETEVTADYEGSSWEDEDPSVFEMVVSGAIQGEYQITNGYGPEKAAQVMRDHWNTYITEDDFKFMSENGLNAVRIPVGWWLAHDPNPPKPFVGGSLQALDNAFKWAYNHRMKVIVDLHAPRVSQNGYAHSATRDGIQEWGESDIPETVSVIDFLASRYGTHPSLAAIELMNEPLAPGMPVESLIKYYQAGYDAVRKYTSTAIVILSNRLGGHQRELLSFAKKLDRVAIDVHYYNLFWDGYKKFSPQQNIQFVYNQRAANLSAVTTPKGPLSFVGEWVADWEVKNATKRDLQRFAEAQLKVYKHATFGWAYWAYRCDDCKHWSLRWMIDNGYINLQNPEN</sequence>
<dbReference type="InterPro" id="IPR010431">
    <property type="entry name" value="Fascin"/>
</dbReference>
<dbReference type="SUPFAM" id="SSF51445">
    <property type="entry name" value="(Trans)glycosidases"/>
    <property type="match status" value="1"/>
</dbReference>
<evidence type="ECO:0000313" key="8">
    <source>
        <dbReference type="EMBL" id="KAH7565732.1"/>
    </source>
</evidence>
<evidence type="ECO:0000256" key="2">
    <source>
        <dbReference type="ARBA" id="ARBA00022801"/>
    </source>
</evidence>
<dbReference type="InterPro" id="IPR017853">
    <property type="entry name" value="GH"/>
</dbReference>
<evidence type="ECO:0000256" key="3">
    <source>
        <dbReference type="ARBA" id="ARBA00023295"/>
    </source>
</evidence>
<name>A0ABQ8HMZ6_9ROSI</name>
<feature type="signal peptide" evidence="5">
    <location>
        <begin position="1"/>
        <end position="23"/>
    </location>
</feature>
<dbReference type="InterPro" id="IPR008999">
    <property type="entry name" value="Actin-crosslinking"/>
</dbReference>
<comment type="caution">
    <text evidence="8">The sequence shown here is derived from an EMBL/GenBank/DDBJ whole genome shotgun (WGS) entry which is preliminary data.</text>
</comment>
<keyword evidence="2 4" id="KW-0378">Hydrolase</keyword>
<dbReference type="Gene3D" id="2.80.10.50">
    <property type="match status" value="1"/>
</dbReference>
<evidence type="ECO:0000256" key="1">
    <source>
        <dbReference type="ARBA" id="ARBA00005641"/>
    </source>
</evidence>
<reference evidence="8 9" key="1">
    <citation type="submission" date="2021-02" db="EMBL/GenBank/DDBJ databases">
        <title>Plant Genome Project.</title>
        <authorList>
            <person name="Zhang R.-G."/>
        </authorList>
    </citation>
    <scope>NUCLEOTIDE SEQUENCE [LARGE SCALE GENOMIC DNA]</scope>
    <source>
        <tissue evidence="8">Leaves</tissue>
    </source>
</reference>
<feature type="domain" description="Glycoside hydrolase family 5" evidence="6">
    <location>
        <begin position="217"/>
        <end position="481"/>
    </location>
</feature>
<evidence type="ECO:0000259" key="7">
    <source>
        <dbReference type="Pfam" id="PF25490"/>
    </source>
</evidence>
<dbReference type="CDD" id="cd00257">
    <property type="entry name" value="beta-trefoil_FSCN-like"/>
    <property type="match status" value="1"/>
</dbReference>
<evidence type="ECO:0008006" key="10">
    <source>
        <dbReference type="Google" id="ProtNLM"/>
    </source>
</evidence>
<evidence type="ECO:0000256" key="5">
    <source>
        <dbReference type="SAM" id="SignalP"/>
    </source>
</evidence>
<dbReference type="PANTHER" id="PTHR10551">
    <property type="entry name" value="FASCIN"/>
    <property type="match status" value="1"/>
</dbReference>
<keyword evidence="3 4" id="KW-0326">Glycosidase</keyword>
<evidence type="ECO:0000256" key="4">
    <source>
        <dbReference type="RuleBase" id="RU361153"/>
    </source>
</evidence>
<gene>
    <name evidence="8" type="ORF">JRO89_XS08G0007000</name>
</gene>
<evidence type="ECO:0000259" key="6">
    <source>
        <dbReference type="Pfam" id="PF00150"/>
    </source>
</evidence>
<comment type="similarity">
    <text evidence="1 4">Belongs to the glycosyl hydrolase 5 (cellulase A) family.</text>
</comment>
<evidence type="ECO:0000313" key="9">
    <source>
        <dbReference type="Proteomes" id="UP000827721"/>
    </source>
</evidence>
<dbReference type="EMBL" id="JAFEMO010000008">
    <property type="protein sequence ID" value="KAH7565732.1"/>
    <property type="molecule type" value="Genomic_DNA"/>
</dbReference>
<dbReference type="InterPro" id="IPR001547">
    <property type="entry name" value="Glyco_hydro_5"/>
</dbReference>
<dbReference type="Proteomes" id="UP000827721">
    <property type="component" value="Unassembled WGS sequence"/>
</dbReference>